<evidence type="ECO:0000256" key="7">
    <source>
        <dbReference type="SAM" id="MobiDB-lite"/>
    </source>
</evidence>
<organism evidence="8 9">
    <name type="scientific">Kluyveromyces marxianus</name>
    <name type="common">Yeast</name>
    <name type="synonym">Candida kefyr</name>
    <dbReference type="NCBI Taxonomy" id="4911"/>
    <lineage>
        <taxon>Eukaryota</taxon>
        <taxon>Fungi</taxon>
        <taxon>Dikarya</taxon>
        <taxon>Ascomycota</taxon>
        <taxon>Saccharomycotina</taxon>
        <taxon>Saccharomycetes</taxon>
        <taxon>Saccharomycetales</taxon>
        <taxon>Saccharomycetaceae</taxon>
        <taxon>Kluyveromyces</taxon>
    </lineage>
</organism>
<evidence type="ECO:0000313" key="9">
    <source>
        <dbReference type="Proteomes" id="UP000422736"/>
    </source>
</evidence>
<dbReference type="InterPro" id="IPR005574">
    <property type="entry name" value="Rpb4/RPC9"/>
</dbReference>
<dbReference type="InterPro" id="IPR010997">
    <property type="entry name" value="HRDC-like_sf"/>
</dbReference>
<dbReference type="SUPFAM" id="SSF47819">
    <property type="entry name" value="HRDC-like"/>
    <property type="match status" value="1"/>
</dbReference>
<feature type="region of interest" description="Disordered" evidence="7">
    <location>
        <begin position="28"/>
        <end position="47"/>
    </location>
</feature>
<comment type="subcellular location">
    <subcellularLocation>
        <location evidence="1">Nucleus</location>
    </subcellularLocation>
</comment>
<dbReference type="Proteomes" id="UP000422736">
    <property type="component" value="Chromosome 4"/>
</dbReference>
<proteinExistence type="inferred from homology"/>
<evidence type="ECO:0000256" key="2">
    <source>
        <dbReference type="ARBA" id="ARBA00006898"/>
    </source>
</evidence>
<evidence type="ECO:0000256" key="1">
    <source>
        <dbReference type="ARBA" id="ARBA00004123"/>
    </source>
</evidence>
<keyword evidence="5" id="KW-0804">Transcription</keyword>
<gene>
    <name evidence="8" type="primary">RPC17</name>
    <name evidence="8" type="ORF">FIM1_2743</name>
</gene>
<feature type="compositionally biased region" description="Acidic residues" evidence="7">
    <location>
        <begin position="69"/>
        <end position="81"/>
    </location>
</feature>
<evidence type="ECO:0000256" key="4">
    <source>
        <dbReference type="ARBA" id="ARBA00022478"/>
    </source>
</evidence>
<keyword evidence="4 8" id="KW-0240">DNA-directed RNA polymerase</keyword>
<dbReference type="InterPro" id="IPR038324">
    <property type="entry name" value="Rpb4/RPC9_sf"/>
</dbReference>
<comment type="similarity">
    <text evidence="2">Belongs to the eukaryotic RPC9 RNA polymerase subunit family.</text>
</comment>
<evidence type="ECO:0000256" key="5">
    <source>
        <dbReference type="ARBA" id="ARBA00023163"/>
    </source>
</evidence>
<evidence type="ECO:0000256" key="3">
    <source>
        <dbReference type="ARBA" id="ARBA00016672"/>
    </source>
</evidence>
<keyword evidence="9" id="KW-1185">Reference proteome</keyword>
<dbReference type="EMBL" id="CP015057">
    <property type="protein sequence ID" value="QGN16043.1"/>
    <property type="molecule type" value="Genomic_DNA"/>
</dbReference>
<evidence type="ECO:0000256" key="6">
    <source>
        <dbReference type="ARBA" id="ARBA00023242"/>
    </source>
</evidence>
<keyword evidence="6" id="KW-0539">Nucleus</keyword>
<sequence>MRILEERNAFMSDYEALQFLVSLQKEHRWTSDSRDRKNKHAKPYYHPELQMITRDTVRYLTQRSTPAPEEQEEQEDQEQEAQAEKPKPKPKSTLLHLTTQQFTELMQQLNHYPLYKAEKLQIVNQLPTNLVHLYSIVEECESRLDEGQVTSLLEAIERTCLIH</sequence>
<reference evidence="8 9" key="1">
    <citation type="submission" date="2016-03" db="EMBL/GenBank/DDBJ databases">
        <title>How can Kluyveromyces marxianus grow so fast - potential evolutionary course in Saccharomyces Complex revealed by comparative genomics.</title>
        <authorList>
            <person name="Mo W."/>
            <person name="Lu W."/>
            <person name="Yang X."/>
            <person name="Qi J."/>
            <person name="Lv H."/>
        </authorList>
    </citation>
    <scope>NUCLEOTIDE SEQUENCE [LARGE SCALE GENOMIC DNA]</scope>
    <source>
        <strain evidence="8 9">FIM1</strain>
    </source>
</reference>
<dbReference type="PANTHER" id="PTHR15561">
    <property type="entry name" value="CALCITONIN GENE-RELATED PEPTIDE-RECEPTOR COMPONENT PROTEIN"/>
    <property type="match status" value="1"/>
</dbReference>
<dbReference type="PANTHER" id="PTHR15561:SF0">
    <property type="entry name" value="DNA-DIRECTED RNA POLYMERASE III SUBUNIT RPC9"/>
    <property type="match status" value="1"/>
</dbReference>
<feature type="region of interest" description="Disordered" evidence="7">
    <location>
        <begin position="56"/>
        <end position="93"/>
    </location>
</feature>
<dbReference type="Gene3D" id="1.20.1250.40">
    <property type="match status" value="1"/>
</dbReference>
<dbReference type="InterPro" id="IPR038846">
    <property type="entry name" value="RPC9"/>
</dbReference>
<name>A0ABX6F0S4_KLUMA</name>
<dbReference type="Pfam" id="PF03874">
    <property type="entry name" value="RNA_pol_Rpb4"/>
    <property type="match status" value="1"/>
</dbReference>
<evidence type="ECO:0000313" key="8">
    <source>
        <dbReference type="EMBL" id="QGN16043.1"/>
    </source>
</evidence>
<reference evidence="8 9" key="2">
    <citation type="submission" date="2019-11" db="EMBL/GenBank/DDBJ databases">
        <authorList>
            <person name="Lu H."/>
        </authorList>
    </citation>
    <scope>NUCLEOTIDE SEQUENCE [LARGE SCALE GENOMIC DNA]</scope>
    <source>
        <strain evidence="8 9">FIM1</strain>
    </source>
</reference>
<dbReference type="GO" id="GO:0000428">
    <property type="term" value="C:DNA-directed RNA polymerase complex"/>
    <property type="evidence" value="ECO:0007669"/>
    <property type="project" value="UniProtKB-KW"/>
</dbReference>
<accession>A0ABX6F0S4</accession>
<protein>
    <recommendedName>
        <fullName evidence="3">DNA-directed RNA polymerase III subunit RPC9</fullName>
    </recommendedName>
</protein>